<dbReference type="Proteomes" id="UP000471465">
    <property type="component" value="Unassembled WGS sequence"/>
</dbReference>
<reference evidence="1 2" key="1">
    <citation type="submission" date="2019-09" db="EMBL/GenBank/DDBJ databases">
        <title>Draft genome sequence of Psychrobacter nivimaris LAMA 639, in search for biotechnological relevant genes.</title>
        <authorList>
            <person name="Lima A.O.S."/>
            <person name="Staloch B.E.K."/>
            <person name="Freitas R.C."/>
            <person name="Niero H."/>
            <person name="Silva M.A.C."/>
        </authorList>
    </citation>
    <scope>NUCLEOTIDE SEQUENCE [LARGE SCALE GENOMIC DNA]</scope>
    <source>
        <strain evidence="1 2">LAMA 639</strain>
    </source>
</reference>
<protein>
    <submittedName>
        <fullName evidence="1">Uncharacterized protein</fullName>
    </submittedName>
</protein>
<evidence type="ECO:0000313" key="2">
    <source>
        <dbReference type="Proteomes" id="UP000471465"/>
    </source>
</evidence>
<evidence type="ECO:0000313" key="1">
    <source>
        <dbReference type="EMBL" id="KAF0567424.1"/>
    </source>
</evidence>
<dbReference type="RefSeq" id="WP_160023800.1">
    <property type="nucleotide sequence ID" value="NZ_VZIZ01000049.1"/>
</dbReference>
<name>A0A6N7BUT7_9GAMM</name>
<gene>
    <name evidence="1" type="ORF">FQV37_2280</name>
</gene>
<dbReference type="AlphaFoldDB" id="A0A6N7BUT7"/>
<organism evidence="1 2">
    <name type="scientific">Psychrobacter nivimaris</name>
    <dbReference type="NCBI Taxonomy" id="281738"/>
    <lineage>
        <taxon>Bacteria</taxon>
        <taxon>Pseudomonadati</taxon>
        <taxon>Pseudomonadota</taxon>
        <taxon>Gammaproteobacteria</taxon>
        <taxon>Moraxellales</taxon>
        <taxon>Moraxellaceae</taxon>
        <taxon>Psychrobacter</taxon>
    </lineage>
</organism>
<accession>A0A6N7BUT7</accession>
<sequence>MGLRDDIQTDLAEAFDDDLSDAVTAFTGTRYGVEVFFDIYYYFDSAKFFDKSAYLLKNYSYRGEDDWMLPPGEPLASTLTYTGRGVFTDYSKYELDSDIIDVTDVKLICLANEITNEPIADDKINGYSVVMVNKDPANATYEIQLRQV</sequence>
<keyword evidence="2" id="KW-1185">Reference proteome</keyword>
<dbReference type="EMBL" id="VZIZ01000049">
    <property type="protein sequence ID" value="KAF0567424.1"/>
    <property type="molecule type" value="Genomic_DNA"/>
</dbReference>
<proteinExistence type="predicted"/>
<comment type="caution">
    <text evidence="1">The sequence shown here is derived from an EMBL/GenBank/DDBJ whole genome shotgun (WGS) entry which is preliminary data.</text>
</comment>